<keyword evidence="2" id="KW-1185">Reference proteome</keyword>
<reference evidence="1 2" key="1">
    <citation type="journal article" date="2022" name="New Phytol.">
        <title>Ecological generalism drives hyperdiversity of secondary metabolite gene clusters in xylarialean endophytes.</title>
        <authorList>
            <person name="Franco M.E.E."/>
            <person name="Wisecaver J.H."/>
            <person name="Arnold A.E."/>
            <person name="Ju Y.M."/>
            <person name="Slot J.C."/>
            <person name="Ahrendt S."/>
            <person name="Moore L.P."/>
            <person name="Eastman K.E."/>
            <person name="Scott K."/>
            <person name="Konkel Z."/>
            <person name="Mondo S.J."/>
            <person name="Kuo A."/>
            <person name="Hayes R.D."/>
            <person name="Haridas S."/>
            <person name="Andreopoulos B."/>
            <person name="Riley R."/>
            <person name="LaButti K."/>
            <person name="Pangilinan J."/>
            <person name="Lipzen A."/>
            <person name="Amirebrahimi M."/>
            <person name="Yan J."/>
            <person name="Adam C."/>
            <person name="Keymanesh K."/>
            <person name="Ng V."/>
            <person name="Louie K."/>
            <person name="Northen T."/>
            <person name="Drula E."/>
            <person name="Henrissat B."/>
            <person name="Hsieh H.M."/>
            <person name="Youens-Clark K."/>
            <person name="Lutzoni F."/>
            <person name="Miadlikowska J."/>
            <person name="Eastwood D.C."/>
            <person name="Hamelin R.C."/>
            <person name="Grigoriev I.V."/>
            <person name="U'Ren J.M."/>
        </authorList>
    </citation>
    <scope>NUCLEOTIDE SEQUENCE [LARGE SCALE GENOMIC DNA]</scope>
    <source>
        <strain evidence="1 2">CBS 119005</strain>
    </source>
</reference>
<sequence>MAHGPHEKSVRSVVKKNHSTTRPVKTLAKGPAKVVRKFKELARRELWAKNDPTHRVDWTDDRVWEKIKNEGRYHGADEMMVSCGTVTVDEADSPQPKVMLVFNKNIGIYQLPKGRKNFEEGHLEAALRETAEETGVAVAPLRLRFGSRSTPPKLVQTQAGVREDRYGVEDALTGITEGLSNESVGVSECECSKFHHRRLRSLPLPSPGDQHNPDPATNAWRHIYWYAARPVGDTNRDESRMTEEEDRKKFSTFWFSETDAISRLKLEDEKFMVRITFAYLRNMSASDWASNQDQE</sequence>
<evidence type="ECO:0000313" key="2">
    <source>
        <dbReference type="Proteomes" id="UP001497700"/>
    </source>
</evidence>
<dbReference type="EMBL" id="MU393552">
    <property type="protein sequence ID" value="KAI4861438.1"/>
    <property type="molecule type" value="Genomic_DNA"/>
</dbReference>
<name>A0ACB9YQK0_9PEZI</name>
<gene>
    <name evidence="1" type="ORF">F4820DRAFT_460939</name>
</gene>
<evidence type="ECO:0000313" key="1">
    <source>
        <dbReference type="EMBL" id="KAI4861438.1"/>
    </source>
</evidence>
<organism evidence="1 2">
    <name type="scientific">Hypoxylon rubiginosum</name>
    <dbReference type="NCBI Taxonomy" id="110542"/>
    <lineage>
        <taxon>Eukaryota</taxon>
        <taxon>Fungi</taxon>
        <taxon>Dikarya</taxon>
        <taxon>Ascomycota</taxon>
        <taxon>Pezizomycotina</taxon>
        <taxon>Sordariomycetes</taxon>
        <taxon>Xylariomycetidae</taxon>
        <taxon>Xylariales</taxon>
        <taxon>Hypoxylaceae</taxon>
        <taxon>Hypoxylon</taxon>
    </lineage>
</organism>
<protein>
    <submittedName>
        <fullName evidence="1">Uncharacterized protein</fullName>
    </submittedName>
</protein>
<proteinExistence type="predicted"/>
<comment type="caution">
    <text evidence="1">The sequence shown here is derived from an EMBL/GenBank/DDBJ whole genome shotgun (WGS) entry which is preliminary data.</text>
</comment>
<accession>A0ACB9YQK0</accession>
<dbReference type="Proteomes" id="UP001497700">
    <property type="component" value="Unassembled WGS sequence"/>
</dbReference>